<comment type="subcellular location">
    <subcellularLocation>
        <location evidence="1">Cell outer membrane</location>
    </subcellularLocation>
</comment>
<dbReference type="PANTHER" id="PTHR30026:SF21">
    <property type="entry name" value="SLR1270 PROTEIN"/>
    <property type="match status" value="1"/>
</dbReference>
<name>A0ABS7TQW2_9BACT</name>
<organism evidence="10 11">
    <name type="scientific">Nannocystis pusilla</name>
    <dbReference type="NCBI Taxonomy" id="889268"/>
    <lineage>
        <taxon>Bacteria</taxon>
        <taxon>Pseudomonadati</taxon>
        <taxon>Myxococcota</taxon>
        <taxon>Polyangia</taxon>
        <taxon>Nannocystales</taxon>
        <taxon>Nannocystaceae</taxon>
        <taxon>Nannocystis</taxon>
    </lineage>
</organism>
<keyword evidence="7" id="KW-0998">Cell outer membrane</keyword>
<comment type="caution">
    <text evidence="10">The sequence shown here is derived from an EMBL/GenBank/DDBJ whole genome shotgun (WGS) entry which is preliminary data.</text>
</comment>
<keyword evidence="6" id="KW-0472">Membrane</keyword>
<dbReference type="Proteomes" id="UP001139031">
    <property type="component" value="Unassembled WGS sequence"/>
</dbReference>
<evidence type="ECO:0000256" key="1">
    <source>
        <dbReference type="ARBA" id="ARBA00004442"/>
    </source>
</evidence>
<dbReference type="PANTHER" id="PTHR30026">
    <property type="entry name" value="OUTER MEMBRANE PROTEIN TOLC"/>
    <property type="match status" value="1"/>
</dbReference>
<feature type="chain" id="PRO_5046938199" evidence="9">
    <location>
        <begin position="26"/>
        <end position="521"/>
    </location>
</feature>
<sequence>MPAPRPLFRLSAVTATLLGVTQAHAAPLSTRLDVRAATASLTQPAREGDDAREQAAPRPRAGPVLTLAEVLDSLARHDPRMRSADEAIRGAKGRMKASRGFYDPRLRARGVWEPFFHNAILDARVEQPTTLWGMTAWAGWQVGVGRLPYHANTFDSVLDVDDRVGSRDVRSSAGTLTAGVTLPLWRDGQIDRARANIRQSTMERDRLQDARDARRLELEAQAATAYWSWAAAGLQLEIEETLLDLASERHDALKRRIELGALDPLAAVDNRRLILDRERRVVAAERAFQAAGLALSLYLRDGNGDPVVPTDARLPGRLPSTTHPRSDDIDAEIAGARERRPDRRATMTMRGQADVELRWAKNQRAPRVDLSGWVAQYLGRPLVPELRRTSLVAAVSIEIPIPMRAARGQVEATEAAMSMIAADLRLLDDRIAVQVRDGHSALLAAYHRARLAAQEVELTRELARAEYRKFQLGAGDLMLVNLRELASASAATAEVQAVADYFVAKANLEVALGTGVQPVSP</sequence>
<dbReference type="Gene3D" id="1.20.1600.10">
    <property type="entry name" value="Outer membrane efflux proteins (OEP)"/>
    <property type="match status" value="1"/>
</dbReference>
<feature type="region of interest" description="Disordered" evidence="8">
    <location>
        <begin position="40"/>
        <end position="62"/>
    </location>
</feature>
<evidence type="ECO:0000313" key="10">
    <source>
        <dbReference type="EMBL" id="MBZ5710575.1"/>
    </source>
</evidence>
<dbReference type="InterPro" id="IPR003423">
    <property type="entry name" value="OMP_efflux"/>
</dbReference>
<evidence type="ECO:0000256" key="6">
    <source>
        <dbReference type="ARBA" id="ARBA00023136"/>
    </source>
</evidence>
<dbReference type="InterPro" id="IPR051906">
    <property type="entry name" value="TolC-like"/>
</dbReference>
<keyword evidence="4" id="KW-1134">Transmembrane beta strand</keyword>
<gene>
    <name evidence="10" type="ORF">K7C98_15045</name>
</gene>
<evidence type="ECO:0000256" key="9">
    <source>
        <dbReference type="SAM" id="SignalP"/>
    </source>
</evidence>
<evidence type="ECO:0000256" key="4">
    <source>
        <dbReference type="ARBA" id="ARBA00022452"/>
    </source>
</evidence>
<feature type="compositionally biased region" description="Basic and acidic residues" evidence="8">
    <location>
        <begin position="46"/>
        <end position="55"/>
    </location>
</feature>
<comment type="similarity">
    <text evidence="2">Belongs to the outer membrane factor (OMF) (TC 1.B.17) family.</text>
</comment>
<dbReference type="Pfam" id="PF02321">
    <property type="entry name" value="OEP"/>
    <property type="match status" value="1"/>
</dbReference>
<keyword evidence="5" id="KW-0812">Transmembrane</keyword>
<proteinExistence type="inferred from homology"/>
<evidence type="ECO:0000256" key="7">
    <source>
        <dbReference type="ARBA" id="ARBA00023237"/>
    </source>
</evidence>
<accession>A0ABS7TQW2</accession>
<feature type="signal peptide" evidence="9">
    <location>
        <begin position="1"/>
        <end position="25"/>
    </location>
</feature>
<dbReference type="RefSeq" id="WP_224192344.1">
    <property type="nucleotide sequence ID" value="NZ_JAIRAU010000018.1"/>
</dbReference>
<reference evidence="10" key="1">
    <citation type="submission" date="2021-08" db="EMBL/GenBank/DDBJ databases">
        <authorList>
            <person name="Stevens D.C."/>
        </authorList>
    </citation>
    <scope>NUCLEOTIDE SEQUENCE</scope>
    <source>
        <strain evidence="10">DSM 53165</strain>
    </source>
</reference>
<protein>
    <submittedName>
        <fullName evidence="10">TolC family protein</fullName>
    </submittedName>
</protein>
<evidence type="ECO:0000256" key="5">
    <source>
        <dbReference type="ARBA" id="ARBA00022692"/>
    </source>
</evidence>
<evidence type="ECO:0000256" key="2">
    <source>
        <dbReference type="ARBA" id="ARBA00007613"/>
    </source>
</evidence>
<keyword evidence="9" id="KW-0732">Signal</keyword>
<evidence type="ECO:0000256" key="3">
    <source>
        <dbReference type="ARBA" id="ARBA00022448"/>
    </source>
</evidence>
<evidence type="ECO:0000256" key="8">
    <source>
        <dbReference type="SAM" id="MobiDB-lite"/>
    </source>
</evidence>
<dbReference type="EMBL" id="JAIRAU010000018">
    <property type="protein sequence ID" value="MBZ5710575.1"/>
    <property type="molecule type" value="Genomic_DNA"/>
</dbReference>
<keyword evidence="11" id="KW-1185">Reference proteome</keyword>
<keyword evidence="3" id="KW-0813">Transport</keyword>
<dbReference type="SUPFAM" id="SSF56954">
    <property type="entry name" value="Outer membrane efflux proteins (OEP)"/>
    <property type="match status" value="1"/>
</dbReference>
<evidence type="ECO:0000313" key="11">
    <source>
        <dbReference type="Proteomes" id="UP001139031"/>
    </source>
</evidence>